<protein>
    <recommendedName>
        <fullName evidence="2">Histidine kinase/HSP90-like ATPase domain-containing protein</fullName>
    </recommendedName>
</protein>
<dbReference type="AlphaFoldDB" id="A0A7M3MFS2"/>
<evidence type="ECO:0000256" key="1">
    <source>
        <dbReference type="SAM" id="MobiDB-lite"/>
    </source>
</evidence>
<keyword evidence="4" id="KW-1185">Reference proteome</keyword>
<evidence type="ECO:0000313" key="3">
    <source>
        <dbReference type="EMBL" id="TVM17630.1"/>
    </source>
</evidence>
<evidence type="ECO:0000259" key="2">
    <source>
        <dbReference type="Pfam" id="PF13581"/>
    </source>
</evidence>
<dbReference type="InterPro" id="IPR036890">
    <property type="entry name" value="HATPase_C_sf"/>
</dbReference>
<comment type="caution">
    <text evidence="3">The sequence shown here is derived from an EMBL/GenBank/DDBJ whole genome shotgun (WGS) entry which is preliminary data.</text>
</comment>
<reference evidence="3 4" key="1">
    <citation type="submission" date="2018-06" db="EMBL/GenBank/DDBJ databases">
        <title>Complete genome of Desulfovibrio indonesiensis P37SLT.</title>
        <authorList>
            <person name="Crispim J.S."/>
            <person name="Vidigal P.M.P."/>
            <person name="Silva L.C.F."/>
            <person name="Laguardia C.N."/>
            <person name="Araujo L.C."/>
            <person name="Dias R.S."/>
            <person name="Sousa M.P."/>
            <person name="Paula S.O."/>
            <person name="Silva C."/>
        </authorList>
    </citation>
    <scope>NUCLEOTIDE SEQUENCE [LARGE SCALE GENOMIC DNA]</scope>
    <source>
        <strain evidence="3 4">P37SLT</strain>
    </source>
</reference>
<dbReference type="Pfam" id="PF13581">
    <property type="entry name" value="HATPase_c_2"/>
    <property type="match status" value="1"/>
</dbReference>
<sequence length="166" mass="18897">MSRERLRMPATMESYDELRLFVLKRTPRGVHQKVDLVLEELLLNVIYYAYTPDGETPDPACAEAAGRSSRQGEMPDPDRVLEVELDRRGGADCDSGTAEEFVLRVRDWGRPFDPVQRARPDTRCSLEKRTLGGLGILLVRKMADSVSYQRNANENIVDVRFIVPCR</sequence>
<accession>A0A7M3MFS2</accession>
<dbReference type="RefSeq" id="WP_144302748.1">
    <property type="nucleotide sequence ID" value="NZ_QMIE01000006.1"/>
</dbReference>
<dbReference type="CDD" id="cd16936">
    <property type="entry name" value="HATPase_RsbW-like"/>
    <property type="match status" value="1"/>
</dbReference>
<evidence type="ECO:0000313" key="4">
    <source>
        <dbReference type="Proteomes" id="UP000448292"/>
    </source>
</evidence>
<dbReference type="OrthoDB" id="9792240at2"/>
<name>A0A7M3MFS2_9BACT</name>
<proteinExistence type="predicted"/>
<gene>
    <name evidence="3" type="ORF">DPQ33_08285</name>
</gene>
<feature type="domain" description="Histidine kinase/HSP90-like ATPase" evidence="2">
    <location>
        <begin position="27"/>
        <end position="160"/>
    </location>
</feature>
<dbReference type="EMBL" id="QMIE01000006">
    <property type="protein sequence ID" value="TVM17630.1"/>
    <property type="molecule type" value="Genomic_DNA"/>
</dbReference>
<feature type="region of interest" description="Disordered" evidence="1">
    <location>
        <begin position="57"/>
        <end position="77"/>
    </location>
</feature>
<organism evidence="3 4">
    <name type="scientific">Oceanidesulfovibrio indonesiensis</name>
    <dbReference type="NCBI Taxonomy" id="54767"/>
    <lineage>
        <taxon>Bacteria</taxon>
        <taxon>Pseudomonadati</taxon>
        <taxon>Thermodesulfobacteriota</taxon>
        <taxon>Desulfovibrionia</taxon>
        <taxon>Desulfovibrionales</taxon>
        <taxon>Desulfovibrionaceae</taxon>
        <taxon>Oceanidesulfovibrio</taxon>
    </lineage>
</organism>
<dbReference type="InterPro" id="IPR003594">
    <property type="entry name" value="HATPase_dom"/>
</dbReference>
<dbReference type="Proteomes" id="UP000448292">
    <property type="component" value="Unassembled WGS sequence"/>
</dbReference>
<dbReference type="Gene3D" id="3.30.565.10">
    <property type="entry name" value="Histidine kinase-like ATPase, C-terminal domain"/>
    <property type="match status" value="1"/>
</dbReference>